<dbReference type="EMBL" id="ML976094">
    <property type="protein sequence ID" value="KAF1938827.1"/>
    <property type="molecule type" value="Genomic_DNA"/>
</dbReference>
<gene>
    <name evidence="2" type="ORF">EJ02DRAFT_270547</name>
</gene>
<evidence type="ECO:0000313" key="3">
    <source>
        <dbReference type="Proteomes" id="UP000800038"/>
    </source>
</evidence>
<evidence type="ECO:0000256" key="1">
    <source>
        <dbReference type="SAM" id="MobiDB-lite"/>
    </source>
</evidence>
<sequence>MPNIPNNKSALWKKHCELDRPLPVCQTTVTSNPDLAVTSGKLPRTRLSGVPEFKIELDCPLQDILVRSSASQEDNIKEWIKHNLPSCNQPKERVSSTVSLSSTSSCDMYTNTDISDDEQEHDGGIMQNLHPKSTIMIIELIIRKIELNLRYAAQRQRTGDNNSSARSGAEFTPQQGSRKSSQCSGHKRKSRREGTPPLEDDDEDGPHKRRRGSATTTTDDSETGARFACPFYKHDPDRYRSRRTCPGPGWPTVHRMKEHLYRSHSQPIFCPICYTTSKSDKEQLNHVRLQQCQRSLPQQIEGIDRDTVWTLRKRTTALRLEEDKWRDVYQVLFPDVSAADIPSPFYDCDSPSEASRRFRRELLRRVHEELLIEVGQVPGPIEQQLLQRVAQIIRRCEHELLSQGQPSPTLGFCSDRRASNSSIASVGSVAAGSLQVTPVLARVHAMAHSHVNLPQYPIPPTQETMQHIPDPTVDFSQVVWDDQTYSAFSLGIEWDGIFPPAPETQQPGNSNEFFTAFSAMKWT</sequence>
<dbReference type="PANTHER" id="PTHR38166:SF1">
    <property type="entry name" value="C2H2-TYPE DOMAIN-CONTAINING PROTEIN"/>
    <property type="match status" value="1"/>
</dbReference>
<proteinExistence type="predicted"/>
<dbReference type="AlphaFoldDB" id="A0A6A5SNN2"/>
<reference evidence="2" key="1">
    <citation type="journal article" date="2020" name="Stud. Mycol.">
        <title>101 Dothideomycetes genomes: a test case for predicting lifestyles and emergence of pathogens.</title>
        <authorList>
            <person name="Haridas S."/>
            <person name="Albert R."/>
            <person name="Binder M."/>
            <person name="Bloem J."/>
            <person name="Labutti K."/>
            <person name="Salamov A."/>
            <person name="Andreopoulos B."/>
            <person name="Baker S."/>
            <person name="Barry K."/>
            <person name="Bills G."/>
            <person name="Bluhm B."/>
            <person name="Cannon C."/>
            <person name="Castanera R."/>
            <person name="Culley D."/>
            <person name="Daum C."/>
            <person name="Ezra D."/>
            <person name="Gonzalez J."/>
            <person name="Henrissat B."/>
            <person name="Kuo A."/>
            <person name="Liang C."/>
            <person name="Lipzen A."/>
            <person name="Lutzoni F."/>
            <person name="Magnuson J."/>
            <person name="Mondo S."/>
            <person name="Nolan M."/>
            <person name="Ohm R."/>
            <person name="Pangilinan J."/>
            <person name="Park H.-J."/>
            <person name="Ramirez L."/>
            <person name="Alfaro M."/>
            <person name="Sun H."/>
            <person name="Tritt A."/>
            <person name="Yoshinaga Y."/>
            <person name="Zwiers L.-H."/>
            <person name="Turgeon B."/>
            <person name="Goodwin S."/>
            <person name="Spatafora J."/>
            <person name="Crous P."/>
            <person name="Grigoriev I."/>
        </authorList>
    </citation>
    <scope>NUCLEOTIDE SEQUENCE</scope>
    <source>
        <strain evidence="2">CBS 161.51</strain>
    </source>
</reference>
<dbReference type="OrthoDB" id="4161727at2759"/>
<protein>
    <submittedName>
        <fullName evidence="2">Uncharacterized protein</fullName>
    </submittedName>
</protein>
<dbReference type="Proteomes" id="UP000800038">
    <property type="component" value="Unassembled WGS sequence"/>
</dbReference>
<feature type="region of interest" description="Disordered" evidence="1">
    <location>
        <begin position="156"/>
        <end position="223"/>
    </location>
</feature>
<dbReference type="PANTHER" id="PTHR38166">
    <property type="entry name" value="C2H2-TYPE DOMAIN-CONTAINING PROTEIN-RELATED"/>
    <property type="match status" value="1"/>
</dbReference>
<organism evidence="2 3">
    <name type="scientific">Clathrospora elynae</name>
    <dbReference type="NCBI Taxonomy" id="706981"/>
    <lineage>
        <taxon>Eukaryota</taxon>
        <taxon>Fungi</taxon>
        <taxon>Dikarya</taxon>
        <taxon>Ascomycota</taxon>
        <taxon>Pezizomycotina</taxon>
        <taxon>Dothideomycetes</taxon>
        <taxon>Pleosporomycetidae</taxon>
        <taxon>Pleosporales</taxon>
        <taxon>Diademaceae</taxon>
        <taxon>Clathrospora</taxon>
    </lineage>
</organism>
<accession>A0A6A5SNN2</accession>
<keyword evidence="3" id="KW-1185">Reference proteome</keyword>
<name>A0A6A5SNN2_9PLEO</name>
<feature type="region of interest" description="Disordered" evidence="1">
    <location>
        <begin position="98"/>
        <end position="123"/>
    </location>
</feature>
<evidence type="ECO:0000313" key="2">
    <source>
        <dbReference type="EMBL" id="KAF1938827.1"/>
    </source>
</evidence>
<feature type="compositionally biased region" description="Polar residues" evidence="1">
    <location>
        <begin position="156"/>
        <end position="184"/>
    </location>
</feature>